<dbReference type="Pfam" id="PF01425">
    <property type="entry name" value="Amidase"/>
    <property type="match status" value="1"/>
</dbReference>
<keyword evidence="6 7" id="KW-0648">Protein biosynthesis</keyword>
<feature type="active site" description="Charge relay system" evidence="7">
    <location>
        <position position="151"/>
    </location>
</feature>
<comment type="subunit">
    <text evidence="1 7">Heterotrimer of A, B and C subunits.</text>
</comment>
<comment type="function">
    <text evidence="7">Allows the formation of correctly charged Gln-tRNA(Gln) through the transamidation of misacylated Glu-tRNA(Gln) in organisms which lack glutaminyl-tRNA synthetase. The reaction takes place in the presence of glutamine and ATP through an activated gamma-phospho-Glu-tRNA(Gln).</text>
</comment>
<dbReference type="InterPro" id="IPR036928">
    <property type="entry name" value="AS_sf"/>
</dbReference>
<evidence type="ECO:0000313" key="11">
    <source>
        <dbReference type="Proteomes" id="UP001238179"/>
    </source>
</evidence>
<keyword evidence="5 7" id="KW-0067">ATP-binding</keyword>
<evidence type="ECO:0000256" key="4">
    <source>
        <dbReference type="ARBA" id="ARBA00022741"/>
    </source>
</evidence>
<sequence length="484" mass="50956">MGPGSLADLREGLEAGDLSAEFLALRSLDRMARLEPRLNATASLDRARTLAAARDADARLARGERSPVLGIPVVLKDNLNWKGAPVGNGSRIQRGYRAPYDATVVRRLLEAGAVPVAKANMDEFAMGSSGEHSASGPARNPWDLSRVPGGSSSGSVVAVAAGYAPLALGTDTGGSVRLPGSFCNVTALRPTYGALSRYGVTAMASSLDIVGPVAASARDLAAALSVMAGSDPLDATSVDLPGRERLAELRPRALKGLRIGLPRECFGEGIEEGVRGVLEAALRALEAEGAELVEVSLPHTRFAIDTYYLITTSEVSSNLARFDGVRFGARTPSETLDTMVAATRDEGFGMEAKRRILLGAFCLSRGYYEAFYLKAQKARTLILRDFTEAFGQVDVLATPVCPGTAFPLGDRTGDPLSMYLSDVFTVTPSLAALPALSMPAGFASGLPVGLQLIGPSLSDVSLLELAHAYQQITKHHTEAPRLDC</sequence>
<dbReference type="AlphaFoldDB" id="A0AA48GY24"/>
<dbReference type="Proteomes" id="UP001238179">
    <property type="component" value="Chromosome"/>
</dbReference>
<dbReference type="EC" id="6.3.5.7" evidence="7"/>
<dbReference type="InterPro" id="IPR000120">
    <property type="entry name" value="Amidase"/>
</dbReference>
<keyword evidence="3 7" id="KW-0436">Ligase</keyword>
<name>A0AA48GY24_9BACT</name>
<evidence type="ECO:0000256" key="1">
    <source>
        <dbReference type="ARBA" id="ARBA00011123"/>
    </source>
</evidence>
<evidence type="ECO:0000256" key="8">
    <source>
        <dbReference type="SAM" id="MobiDB-lite"/>
    </source>
</evidence>
<reference evidence="11" key="1">
    <citation type="journal article" date="2023" name="Int. J. Syst. Evol. Microbiol.">
        <title>Mesoterricola silvestris gen. nov., sp. nov., Mesoterricola sediminis sp. nov., Geothrix oryzae sp. nov., Geothrix edaphica sp. nov., Geothrix rubra sp. nov., and Geothrix limicola sp. nov., six novel members of Acidobacteriota isolated from soils.</title>
        <authorList>
            <person name="Itoh H."/>
            <person name="Sugisawa Y."/>
            <person name="Mise K."/>
            <person name="Xu Z."/>
            <person name="Kuniyasu M."/>
            <person name="Ushijima N."/>
            <person name="Kawano K."/>
            <person name="Kobayashi E."/>
            <person name="Shiratori Y."/>
            <person name="Masuda Y."/>
            <person name="Senoo K."/>
        </authorList>
    </citation>
    <scope>NUCLEOTIDE SEQUENCE [LARGE SCALE GENOMIC DNA]</scope>
    <source>
        <strain evidence="11">W79</strain>
    </source>
</reference>
<keyword evidence="4 7" id="KW-0547">Nucleotide-binding</keyword>
<gene>
    <name evidence="7 10" type="primary">gatA</name>
    <name evidence="10" type="ORF">METEAL_16370</name>
</gene>
<feature type="active site" description="Acyl-ester intermediate" evidence="7">
    <location>
        <position position="175"/>
    </location>
</feature>
<evidence type="ECO:0000259" key="9">
    <source>
        <dbReference type="Pfam" id="PF01425"/>
    </source>
</evidence>
<dbReference type="InterPro" id="IPR004412">
    <property type="entry name" value="GatA"/>
</dbReference>
<organism evidence="10 11">
    <name type="scientific">Mesoterricola silvestris</name>
    <dbReference type="NCBI Taxonomy" id="2927979"/>
    <lineage>
        <taxon>Bacteria</taxon>
        <taxon>Pseudomonadati</taxon>
        <taxon>Acidobacteriota</taxon>
        <taxon>Holophagae</taxon>
        <taxon>Holophagales</taxon>
        <taxon>Holophagaceae</taxon>
        <taxon>Mesoterricola</taxon>
    </lineage>
</organism>
<dbReference type="Gene3D" id="3.90.1300.10">
    <property type="entry name" value="Amidase signature (AS) domain"/>
    <property type="match status" value="1"/>
</dbReference>
<evidence type="ECO:0000256" key="2">
    <source>
        <dbReference type="ARBA" id="ARBA00014428"/>
    </source>
</evidence>
<dbReference type="GO" id="GO:0050567">
    <property type="term" value="F:glutaminyl-tRNA synthase (glutamine-hydrolyzing) activity"/>
    <property type="evidence" value="ECO:0007669"/>
    <property type="project" value="UniProtKB-UniRule"/>
</dbReference>
<dbReference type="RefSeq" id="WP_316415369.1">
    <property type="nucleotide sequence ID" value="NZ_AP027080.1"/>
</dbReference>
<dbReference type="PANTHER" id="PTHR11895:SF151">
    <property type="entry name" value="GLUTAMYL-TRNA(GLN) AMIDOTRANSFERASE SUBUNIT A"/>
    <property type="match status" value="1"/>
</dbReference>
<dbReference type="InterPro" id="IPR023631">
    <property type="entry name" value="Amidase_dom"/>
</dbReference>
<dbReference type="GO" id="GO:0006412">
    <property type="term" value="P:translation"/>
    <property type="evidence" value="ECO:0007669"/>
    <property type="project" value="UniProtKB-UniRule"/>
</dbReference>
<comment type="catalytic activity">
    <reaction evidence="7">
        <text>L-glutamyl-tRNA(Gln) + L-glutamine + ATP + H2O = L-glutaminyl-tRNA(Gln) + L-glutamate + ADP + phosphate + H(+)</text>
        <dbReference type="Rhea" id="RHEA:17521"/>
        <dbReference type="Rhea" id="RHEA-COMP:9681"/>
        <dbReference type="Rhea" id="RHEA-COMP:9684"/>
        <dbReference type="ChEBI" id="CHEBI:15377"/>
        <dbReference type="ChEBI" id="CHEBI:15378"/>
        <dbReference type="ChEBI" id="CHEBI:29985"/>
        <dbReference type="ChEBI" id="CHEBI:30616"/>
        <dbReference type="ChEBI" id="CHEBI:43474"/>
        <dbReference type="ChEBI" id="CHEBI:58359"/>
        <dbReference type="ChEBI" id="CHEBI:78520"/>
        <dbReference type="ChEBI" id="CHEBI:78521"/>
        <dbReference type="ChEBI" id="CHEBI:456216"/>
        <dbReference type="EC" id="6.3.5.7"/>
    </reaction>
</comment>
<feature type="domain" description="Amidase" evidence="9">
    <location>
        <begin position="26"/>
        <end position="463"/>
    </location>
</feature>
<dbReference type="HAMAP" id="MF_00120">
    <property type="entry name" value="GatA"/>
    <property type="match status" value="1"/>
</dbReference>
<keyword evidence="11" id="KW-1185">Reference proteome</keyword>
<proteinExistence type="inferred from homology"/>
<protein>
    <recommendedName>
        <fullName evidence="2 7">Glutamyl-tRNA(Gln) amidotransferase subunit A</fullName>
        <shortName evidence="7">Glu-ADT subunit A</shortName>
        <ecNumber evidence="7">6.3.5.7</ecNumber>
    </recommendedName>
</protein>
<dbReference type="KEGG" id="msil:METEAL_16370"/>
<dbReference type="SUPFAM" id="SSF75304">
    <property type="entry name" value="Amidase signature (AS) enzymes"/>
    <property type="match status" value="1"/>
</dbReference>
<evidence type="ECO:0000256" key="3">
    <source>
        <dbReference type="ARBA" id="ARBA00022598"/>
    </source>
</evidence>
<evidence type="ECO:0000256" key="6">
    <source>
        <dbReference type="ARBA" id="ARBA00022917"/>
    </source>
</evidence>
<dbReference type="GO" id="GO:0005524">
    <property type="term" value="F:ATP binding"/>
    <property type="evidence" value="ECO:0007669"/>
    <property type="project" value="UniProtKB-KW"/>
</dbReference>
<dbReference type="NCBIfam" id="TIGR00132">
    <property type="entry name" value="gatA"/>
    <property type="match status" value="1"/>
</dbReference>
<dbReference type="EMBL" id="AP027080">
    <property type="protein sequence ID" value="BDU72463.1"/>
    <property type="molecule type" value="Genomic_DNA"/>
</dbReference>
<comment type="similarity">
    <text evidence="7">Belongs to the amidase family. GatA subfamily.</text>
</comment>
<dbReference type="GO" id="GO:0030956">
    <property type="term" value="C:glutamyl-tRNA(Gln) amidotransferase complex"/>
    <property type="evidence" value="ECO:0007669"/>
    <property type="project" value="InterPro"/>
</dbReference>
<feature type="region of interest" description="Disordered" evidence="8">
    <location>
        <begin position="127"/>
        <end position="147"/>
    </location>
</feature>
<feature type="active site" description="Charge relay system" evidence="7">
    <location>
        <position position="76"/>
    </location>
</feature>
<evidence type="ECO:0000256" key="7">
    <source>
        <dbReference type="HAMAP-Rule" id="MF_00120"/>
    </source>
</evidence>
<accession>A0AA48GY24</accession>
<dbReference type="PANTHER" id="PTHR11895">
    <property type="entry name" value="TRANSAMIDASE"/>
    <property type="match status" value="1"/>
</dbReference>
<evidence type="ECO:0000313" key="10">
    <source>
        <dbReference type="EMBL" id="BDU72463.1"/>
    </source>
</evidence>
<evidence type="ECO:0000256" key="5">
    <source>
        <dbReference type="ARBA" id="ARBA00022840"/>
    </source>
</evidence>